<dbReference type="EMBL" id="JACYXT010000001">
    <property type="protein sequence ID" value="MBD9722024.1"/>
    <property type="molecule type" value="Genomic_DNA"/>
</dbReference>
<dbReference type="GO" id="GO:0003700">
    <property type="term" value="F:DNA-binding transcription factor activity"/>
    <property type="evidence" value="ECO:0007669"/>
    <property type="project" value="InterPro"/>
</dbReference>
<evidence type="ECO:0000313" key="5">
    <source>
        <dbReference type="EMBL" id="MBD9722024.1"/>
    </source>
</evidence>
<evidence type="ECO:0000259" key="4">
    <source>
        <dbReference type="PROSITE" id="PS50949"/>
    </source>
</evidence>
<evidence type="ECO:0000256" key="1">
    <source>
        <dbReference type="ARBA" id="ARBA00023015"/>
    </source>
</evidence>
<feature type="domain" description="HTH gntR-type" evidence="4">
    <location>
        <begin position="7"/>
        <end position="75"/>
    </location>
</feature>
<name>A0A927QIM3_9ACTN</name>
<gene>
    <name evidence="5" type="ORF">IHE70_01925</name>
</gene>
<dbReference type="GeneID" id="79929161"/>
<dbReference type="Gene3D" id="1.10.10.10">
    <property type="entry name" value="Winged helix-like DNA-binding domain superfamily/Winged helix DNA-binding domain"/>
    <property type="match status" value="1"/>
</dbReference>
<organism evidence="5 6">
    <name type="scientific">Streptomyces caniscabiei</name>
    <dbReference type="NCBI Taxonomy" id="2746961"/>
    <lineage>
        <taxon>Bacteria</taxon>
        <taxon>Bacillati</taxon>
        <taxon>Actinomycetota</taxon>
        <taxon>Actinomycetes</taxon>
        <taxon>Kitasatosporales</taxon>
        <taxon>Streptomycetaceae</taxon>
        <taxon>Streptomyces</taxon>
    </lineage>
</organism>
<dbReference type="Proteomes" id="UP000661025">
    <property type="component" value="Unassembled WGS sequence"/>
</dbReference>
<dbReference type="CDD" id="cd07377">
    <property type="entry name" value="WHTH_GntR"/>
    <property type="match status" value="1"/>
</dbReference>
<dbReference type="PANTHER" id="PTHR44846:SF1">
    <property type="entry name" value="MANNOSYL-D-GLYCERATE TRANSPORT_METABOLISM SYSTEM REPRESSOR MNGR-RELATED"/>
    <property type="match status" value="1"/>
</dbReference>
<accession>A0A927QIM3</accession>
<dbReference type="InterPro" id="IPR000524">
    <property type="entry name" value="Tscrpt_reg_HTH_GntR"/>
</dbReference>
<dbReference type="InterPro" id="IPR050679">
    <property type="entry name" value="Bact_HTH_transcr_reg"/>
</dbReference>
<dbReference type="Pfam" id="PF00392">
    <property type="entry name" value="GntR"/>
    <property type="match status" value="1"/>
</dbReference>
<keyword evidence="2" id="KW-0238">DNA-binding</keyword>
<dbReference type="PANTHER" id="PTHR44846">
    <property type="entry name" value="MANNOSYL-D-GLYCERATE TRANSPORT/METABOLISM SYSTEM REPRESSOR MNGR-RELATED"/>
    <property type="match status" value="1"/>
</dbReference>
<protein>
    <submittedName>
        <fullName evidence="5">Winged helix-turn-helix transcriptional regulator</fullName>
    </submittedName>
</protein>
<dbReference type="GO" id="GO:0045892">
    <property type="term" value="P:negative regulation of DNA-templated transcription"/>
    <property type="evidence" value="ECO:0007669"/>
    <property type="project" value="TreeGrafter"/>
</dbReference>
<dbReference type="PROSITE" id="PS50949">
    <property type="entry name" value="HTH_GNTR"/>
    <property type="match status" value="1"/>
</dbReference>
<evidence type="ECO:0000256" key="3">
    <source>
        <dbReference type="ARBA" id="ARBA00023163"/>
    </source>
</evidence>
<comment type="caution">
    <text evidence="5">The sequence shown here is derived from an EMBL/GenBank/DDBJ whole genome shotgun (WGS) entry which is preliminary data.</text>
</comment>
<sequence length="82" mass="9115">MDWKPDIPRWRQVYAVVEERIADGTYPPGGRLPSVVDVCAEFEISQMTARKVLQKLREEGLAAMFPGVGTFVTELPQPPAGD</sequence>
<dbReference type="InterPro" id="IPR036388">
    <property type="entry name" value="WH-like_DNA-bd_sf"/>
</dbReference>
<keyword evidence="1" id="KW-0805">Transcription regulation</keyword>
<proteinExistence type="predicted"/>
<dbReference type="SUPFAM" id="SSF46785">
    <property type="entry name" value="Winged helix' DNA-binding domain"/>
    <property type="match status" value="1"/>
</dbReference>
<dbReference type="InterPro" id="IPR036390">
    <property type="entry name" value="WH_DNA-bd_sf"/>
</dbReference>
<dbReference type="AlphaFoldDB" id="A0A927QIM3"/>
<dbReference type="RefSeq" id="WP_192359239.1">
    <property type="nucleotide sequence ID" value="NZ_CP119182.1"/>
</dbReference>
<reference evidence="5" key="1">
    <citation type="submission" date="2020-09" db="EMBL/GenBank/DDBJ databases">
        <title>Streptomyces canutascabiei sp. nov., which causes potato common scab and is distributed across the world.</title>
        <authorList>
            <person name="Nguyen H.P."/>
            <person name="Weisberg A.J."/>
            <person name="Chang J.H."/>
            <person name="Clarke C.R."/>
        </authorList>
    </citation>
    <scope>NUCLEOTIDE SEQUENCE</scope>
    <source>
        <strain evidence="5">ID-01-6.2a</strain>
    </source>
</reference>
<evidence type="ECO:0000313" key="6">
    <source>
        <dbReference type="Proteomes" id="UP000661025"/>
    </source>
</evidence>
<dbReference type="GO" id="GO:0003677">
    <property type="term" value="F:DNA binding"/>
    <property type="evidence" value="ECO:0007669"/>
    <property type="project" value="UniProtKB-KW"/>
</dbReference>
<keyword evidence="3" id="KW-0804">Transcription</keyword>
<evidence type="ECO:0000256" key="2">
    <source>
        <dbReference type="ARBA" id="ARBA00023125"/>
    </source>
</evidence>
<dbReference type="SMART" id="SM00345">
    <property type="entry name" value="HTH_GNTR"/>
    <property type="match status" value="1"/>
</dbReference>